<comment type="caution">
    <text evidence="2">The sequence shown here is derived from an EMBL/GenBank/DDBJ whole genome shotgun (WGS) entry which is preliminary data.</text>
</comment>
<proteinExistence type="predicted"/>
<feature type="non-terminal residue" evidence="2">
    <location>
        <position position="1"/>
    </location>
</feature>
<reference evidence="3" key="1">
    <citation type="submission" date="2016-04" db="EMBL/GenBank/DDBJ databases">
        <title>Cephalotus genome sequencing.</title>
        <authorList>
            <person name="Fukushima K."/>
            <person name="Hasebe M."/>
            <person name="Fang X."/>
        </authorList>
    </citation>
    <scope>NUCLEOTIDE SEQUENCE [LARGE SCALE GENOMIC DNA]</scope>
    <source>
        <strain evidence="3">cv. St1</strain>
    </source>
</reference>
<feature type="domain" description="DUF7746" evidence="1">
    <location>
        <begin position="31"/>
        <end position="104"/>
    </location>
</feature>
<protein>
    <recommendedName>
        <fullName evidence="1">DUF7746 domain-containing protein</fullName>
    </recommendedName>
</protein>
<sequence length="171" mass="19924">TEPLKSYYHRPSYPDLQIEEQGKFTQASDQNGTIYEWDIDSMNKYHIINKLQKMIMANNAYKIKNTYDKIVANLLIAGFTDQLKGWWDNVLTIQQQIEILESVERLTPSNGEKLNVKWKISEAHICNEGICFKQTFILVKYLEIGIIFGQSFLEMIKPFKVKNKGITTKLL</sequence>
<gene>
    <name evidence="2" type="ORF">CFOL_v3_08590</name>
</gene>
<evidence type="ECO:0000313" key="2">
    <source>
        <dbReference type="EMBL" id="GAV65075.1"/>
    </source>
</evidence>
<keyword evidence="3" id="KW-1185">Reference proteome</keyword>
<dbReference type="Proteomes" id="UP000187406">
    <property type="component" value="Unassembled WGS sequence"/>
</dbReference>
<evidence type="ECO:0000259" key="1">
    <source>
        <dbReference type="Pfam" id="PF24925"/>
    </source>
</evidence>
<accession>A0A1Q3BB05</accession>
<organism evidence="2 3">
    <name type="scientific">Cephalotus follicularis</name>
    <name type="common">Albany pitcher plant</name>
    <dbReference type="NCBI Taxonomy" id="3775"/>
    <lineage>
        <taxon>Eukaryota</taxon>
        <taxon>Viridiplantae</taxon>
        <taxon>Streptophyta</taxon>
        <taxon>Embryophyta</taxon>
        <taxon>Tracheophyta</taxon>
        <taxon>Spermatophyta</taxon>
        <taxon>Magnoliopsida</taxon>
        <taxon>eudicotyledons</taxon>
        <taxon>Gunneridae</taxon>
        <taxon>Pentapetalae</taxon>
        <taxon>rosids</taxon>
        <taxon>fabids</taxon>
        <taxon>Oxalidales</taxon>
        <taxon>Cephalotaceae</taxon>
        <taxon>Cephalotus</taxon>
    </lineage>
</organism>
<evidence type="ECO:0000313" key="3">
    <source>
        <dbReference type="Proteomes" id="UP000187406"/>
    </source>
</evidence>
<dbReference type="AlphaFoldDB" id="A0A1Q3BB05"/>
<dbReference type="OrthoDB" id="1735266at2759"/>
<dbReference type="Pfam" id="PF24925">
    <property type="entry name" value="DUF7746"/>
    <property type="match status" value="1"/>
</dbReference>
<name>A0A1Q3BB05_CEPFO</name>
<dbReference type="PANTHER" id="PTHR33054">
    <property type="entry name" value="CCHC-TYPE DOMAIN-CONTAINING PROTEIN"/>
    <property type="match status" value="1"/>
</dbReference>
<dbReference type="EMBL" id="BDDD01000385">
    <property type="protein sequence ID" value="GAV65075.1"/>
    <property type="molecule type" value="Genomic_DNA"/>
</dbReference>
<dbReference type="InterPro" id="IPR056648">
    <property type="entry name" value="DUF7746"/>
</dbReference>
<dbReference type="InParanoid" id="A0A1Q3BB05"/>